<evidence type="ECO:0008006" key="3">
    <source>
        <dbReference type="Google" id="ProtNLM"/>
    </source>
</evidence>
<organism evidence="1 2">
    <name type="scientific">Nitrobacter hamburgensis (strain DSM 10229 / NCIMB 13809 / X14)</name>
    <dbReference type="NCBI Taxonomy" id="323097"/>
    <lineage>
        <taxon>Bacteria</taxon>
        <taxon>Pseudomonadati</taxon>
        <taxon>Pseudomonadota</taxon>
        <taxon>Alphaproteobacteria</taxon>
        <taxon>Hyphomicrobiales</taxon>
        <taxon>Nitrobacteraceae</taxon>
        <taxon>Nitrobacter</taxon>
    </lineage>
</organism>
<dbReference type="Proteomes" id="UP000001953">
    <property type="component" value="Chromosome"/>
</dbReference>
<protein>
    <recommendedName>
        <fullName evidence="3">Damage-inducible protein</fullName>
    </recommendedName>
</protein>
<proteinExistence type="predicted"/>
<dbReference type="SUPFAM" id="SSF52540">
    <property type="entry name" value="P-loop containing nucleoside triphosphate hydrolases"/>
    <property type="match status" value="1"/>
</dbReference>
<gene>
    <name evidence="1" type="ordered locus">Nham_3767</name>
</gene>
<evidence type="ECO:0000313" key="1">
    <source>
        <dbReference type="EMBL" id="ABE64490.1"/>
    </source>
</evidence>
<dbReference type="eggNOG" id="COG4544">
    <property type="taxonomic scope" value="Bacteria"/>
</dbReference>
<dbReference type="InterPro" id="IPR017026">
    <property type="entry name" value="ImuA"/>
</dbReference>
<accession>Q1QH07</accession>
<dbReference type="KEGG" id="nha:Nham_3767"/>
<reference evidence="1 2" key="1">
    <citation type="submission" date="2006-03" db="EMBL/GenBank/DDBJ databases">
        <title>Complete sequence of chromosome of Nitrobacter hamburgensis X14.</title>
        <authorList>
            <consortium name="US DOE Joint Genome Institute"/>
            <person name="Copeland A."/>
            <person name="Lucas S."/>
            <person name="Lapidus A."/>
            <person name="Barry K."/>
            <person name="Detter J.C."/>
            <person name="Glavina del Rio T."/>
            <person name="Hammon N."/>
            <person name="Israni S."/>
            <person name="Dalin E."/>
            <person name="Tice H."/>
            <person name="Pitluck S."/>
            <person name="Chain P."/>
            <person name="Malfatti S."/>
            <person name="Shin M."/>
            <person name="Vergez L."/>
            <person name="Schmutz J."/>
            <person name="Larimer F."/>
            <person name="Land M."/>
            <person name="Hauser L."/>
            <person name="Kyrpides N."/>
            <person name="Ivanova N."/>
            <person name="Ward B."/>
            <person name="Arp D."/>
            <person name="Klotz M."/>
            <person name="Stein L."/>
            <person name="O'Mullan G."/>
            <person name="Starkenburg S."/>
            <person name="Sayavedra L."/>
            <person name="Poret-Peterson A.T."/>
            <person name="Gentry M.E."/>
            <person name="Bruce D."/>
            <person name="Richardson P."/>
        </authorList>
    </citation>
    <scope>NUCLEOTIDE SEQUENCE [LARGE SCALE GENOMIC DNA]</scope>
    <source>
        <strain evidence="2">DSM 10229 / NCIMB 13809 / X14</strain>
    </source>
</reference>
<dbReference type="PIRSF" id="PIRSF034285">
    <property type="entry name" value="UCP034285"/>
    <property type="match status" value="1"/>
</dbReference>
<dbReference type="Gene3D" id="3.40.50.300">
    <property type="entry name" value="P-loop containing nucleotide triphosphate hydrolases"/>
    <property type="match status" value="1"/>
</dbReference>
<name>Q1QH07_NITHX</name>
<evidence type="ECO:0000313" key="2">
    <source>
        <dbReference type="Proteomes" id="UP000001953"/>
    </source>
</evidence>
<dbReference type="STRING" id="323097.Nham_3767"/>
<dbReference type="InterPro" id="IPR027417">
    <property type="entry name" value="P-loop_NTPase"/>
</dbReference>
<sequence>MVQPAVLRLREQIQRLEGVPLRARTVLPFGVEAIDSRLPGGGLALGALHEVAGGGNAAINGAAAALFAARIAARTKGKILWCITRQDLFAPALAQVGLHADRVIYVDACDEKTVLACFEEGVRHGGLGAVVAEVARLSMTSSRRLSLAAEASGSIAIAVRRWRRQTEAADFGQPTASATRWRVSTLPSSPLPVPGVGRARWLLELIRCRAGESADFVMDACDVQGRLALPADVADRSATTQHGRRSA</sequence>
<dbReference type="EMBL" id="CP000319">
    <property type="protein sequence ID" value="ABE64490.1"/>
    <property type="molecule type" value="Genomic_DNA"/>
</dbReference>
<dbReference type="HOGENOM" id="CLU_065750_1_0_5"/>
<keyword evidence="2" id="KW-1185">Reference proteome</keyword>
<dbReference type="AlphaFoldDB" id="Q1QH07"/>